<reference evidence="2 3" key="1">
    <citation type="submission" date="2020-09" db="EMBL/GenBank/DDBJ databases">
        <title>Genome sequences of Mycetohabitans spp.</title>
        <authorList>
            <person name="Carter M.E."/>
            <person name="Carpenter S.C.D."/>
            <person name="Bogdanove A.J."/>
        </authorList>
    </citation>
    <scope>NUCLEOTIDE SEQUENCE [LARGE SCALE GENOMIC DNA]</scope>
    <source>
        <strain evidence="2 3">B12</strain>
    </source>
</reference>
<dbReference type="InterPro" id="IPR043426">
    <property type="entry name" value="MltB-like"/>
</dbReference>
<dbReference type="PANTHER" id="PTHR30163">
    <property type="entry name" value="MEMBRANE-BOUND LYTIC MUREIN TRANSGLYCOSYLASE B"/>
    <property type="match status" value="1"/>
</dbReference>
<accession>A0ABZ2PXQ4</accession>
<evidence type="ECO:0000313" key="3">
    <source>
        <dbReference type="Proteomes" id="UP001493153"/>
    </source>
</evidence>
<dbReference type="CDD" id="cd13399">
    <property type="entry name" value="Slt35-like"/>
    <property type="match status" value="1"/>
</dbReference>
<dbReference type="SUPFAM" id="SSF53955">
    <property type="entry name" value="Lysozyme-like"/>
    <property type="match status" value="1"/>
</dbReference>
<dbReference type="Pfam" id="PF13406">
    <property type="entry name" value="SLT_2"/>
    <property type="match status" value="1"/>
</dbReference>
<organism evidence="2 3">
    <name type="scientific">Mycetohabitans rhizoxinica</name>
    <dbReference type="NCBI Taxonomy" id="412963"/>
    <lineage>
        <taxon>Bacteria</taxon>
        <taxon>Pseudomonadati</taxon>
        <taxon>Pseudomonadota</taxon>
        <taxon>Betaproteobacteria</taxon>
        <taxon>Burkholderiales</taxon>
        <taxon>Burkholderiaceae</taxon>
        <taxon>Mycetohabitans</taxon>
    </lineage>
</organism>
<dbReference type="PANTHER" id="PTHR30163:SF9">
    <property type="entry name" value="MEMBRANE-BOUND LYTIC MUREIN TRANSGLYCOSYLASE B"/>
    <property type="match status" value="1"/>
</dbReference>
<keyword evidence="3" id="KW-1185">Reference proteome</keyword>
<dbReference type="InterPro" id="IPR031304">
    <property type="entry name" value="SLT_2"/>
</dbReference>
<sequence>MPPFAHRRIAWTTPTHCRIRSPLYLPRLAMTVLLDLLTCRRCPRSQSRSSRVMTRGTQALLLWLATAQGAALAAPISAAPSDSRPMIVAQAQPEAPVPPGQAFEEEIVPQRYAANPNVDAFINEMVARYDFDSNALHALFNQAVYSKTAVKLVLPAPTPTIQNWQAYQARFIEPVRINAGVKFWQQNAAVLQRASEQFGVPPEVIVGIIGVETLYGRYMGNFRVLDALTTLAFDYPDTPNRTQRMALFRKNLEDFLVWTRSAGIEPTTVLGSYTGAIGIPQFLPTSIIGYAVDYEGNHRIDLRNSPADAIGSVANYLKQHGWESGRPVVWHIRADAGSIGIAQAAADGQAEPRWALQQLLRAGMLLDERGIDTASEAGTPVTVVELPTPGQPTQYMLGLRNFYVLTRYNRSFFYALAVYQLGERVKAQMQALCATTPRPAAFATPSALQ</sequence>
<dbReference type="Proteomes" id="UP001493153">
    <property type="component" value="Chromosome"/>
</dbReference>
<proteinExistence type="predicted"/>
<name>A0ABZ2PXQ4_9BURK</name>
<dbReference type="InterPro" id="IPR023346">
    <property type="entry name" value="Lysozyme-like_dom_sf"/>
</dbReference>
<dbReference type="NCBIfam" id="TIGR02282">
    <property type="entry name" value="MltB"/>
    <property type="match status" value="1"/>
</dbReference>
<feature type="domain" description="Transglycosylase SLT" evidence="1">
    <location>
        <begin position="115"/>
        <end position="422"/>
    </location>
</feature>
<evidence type="ECO:0000313" key="2">
    <source>
        <dbReference type="EMBL" id="WXK39923.1"/>
    </source>
</evidence>
<protein>
    <submittedName>
        <fullName evidence="2">Lytic murein transglycosylase B</fullName>
    </submittedName>
</protein>
<dbReference type="InterPro" id="IPR011757">
    <property type="entry name" value="Lytic_transglycosylase_MltB"/>
</dbReference>
<dbReference type="EMBL" id="CP062176">
    <property type="protein sequence ID" value="WXK39923.1"/>
    <property type="molecule type" value="Genomic_DNA"/>
</dbReference>
<dbReference type="Gene3D" id="1.10.530.10">
    <property type="match status" value="1"/>
</dbReference>
<evidence type="ECO:0000259" key="1">
    <source>
        <dbReference type="Pfam" id="PF13406"/>
    </source>
</evidence>
<dbReference type="Gene3D" id="1.10.8.350">
    <property type="entry name" value="Bacterial muramidase"/>
    <property type="match status" value="1"/>
</dbReference>
<gene>
    <name evidence="2" type="primary">mltB</name>
    <name evidence="2" type="ORF">IHE29_11880</name>
</gene>